<dbReference type="GO" id="GO:0003941">
    <property type="term" value="F:L-serine ammonia-lyase activity"/>
    <property type="evidence" value="ECO:0007669"/>
    <property type="project" value="UniProtKB-EC"/>
</dbReference>
<dbReference type="Gene3D" id="3.40.50.1100">
    <property type="match status" value="2"/>
</dbReference>
<organism evidence="8 9">
    <name type="scientific">Trametes pubescens</name>
    <name type="common">White-rot fungus</name>
    <dbReference type="NCBI Taxonomy" id="154538"/>
    <lineage>
        <taxon>Eukaryota</taxon>
        <taxon>Fungi</taxon>
        <taxon>Dikarya</taxon>
        <taxon>Basidiomycota</taxon>
        <taxon>Agaricomycotina</taxon>
        <taxon>Agaricomycetes</taxon>
        <taxon>Polyporales</taxon>
        <taxon>Polyporaceae</taxon>
        <taxon>Trametes</taxon>
    </lineage>
</organism>
<evidence type="ECO:0000256" key="6">
    <source>
        <dbReference type="ARBA" id="ARBA00049406"/>
    </source>
</evidence>
<dbReference type="GO" id="GO:0004794">
    <property type="term" value="F:threonine deaminase activity"/>
    <property type="evidence" value="ECO:0007669"/>
    <property type="project" value="TreeGrafter"/>
</dbReference>
<keyword evidence="5" id="KW-0456">Lyase</keyword>
<dbReference type="InterPro" id="IPR050147">
    <property type="entry name" value="Ser/Thr_Dehydratase"/>
</dbReference>
<evidence type="ECO:0000256" key="3">
    <source>
        <dbReference type="ARBA" id="ARBA00012093"/>
    </source>
</evidence>
<dbReference type="PANTHER" id="PTHR48078:SF2">
    <property type="entry name" value="CATABOLIC L-SERINE_THREONINE DEHYDRATASE"/>
    <property type="match status" value="1"/>
</dbReference>
<evidence type="ECO:0000256" key="1">
    <source>
        <dbReference type="ARBA" id="ARBA00001933"/>
    </source>
</evidence>
<comment type="caution">
    <text evidence="8">The sequence shown here is derived from an EMBL/GenBank/DDBJ whole genome shotgun (WGS) entry which is preliminary data.</text>
</comment>
<comment type="similarity">
    <text evidence="2">Belongs to the serine/threonine dehydratase family.</text>
</comment>
<feature type="domain" description="Tryptophan synthase beta chain-like PALP" evidence="7">
    <location>
        <begin position="22"/>
        <end position="311"/>
    </location>
</feature>
<evidence type="ECO:0000256" key="4">
    <source>
        <dbReference type="ARBA" id="ARBA00022898"/>
    </source>
</evidence>
<dbReference type="OMA" id="DGWVNIH"/>
<evidence type="ECO:0000313" key="9">
    <source>
        <dbReference type="Proteomes" id="UP000184267"/>
    </source>
</evidence>
<evidence type="ECO:0000259" key="7">
    <source>
        <dbReference type="Pfam" id="PF00291"/>
    </source>
</evidence>
<dbReference type="Proteomes" id="UP000184267">
    <property type="component" value="Unassembled WGS sequence"/>
</dbReference>
<sequence>MSGAIQDNSSSTGLYPGKLWLETPLIRSTHISSLLQSNVYLKLDSLQPAQSFKYRGISYFAQHALRTYGPDAHLIIASGGNAGLAAACAAKVLKLRCTVFLPHGVNQSTIDFMTKEGAEVVIHGNFYLQALQGAQEAVAAEPKAVMIPAYDDPILWEGHASLVHEIKQQLPEGVKPDAIFCSVGGAGLVGGIMDGCKAVGWDDVPLVAVETHGSNCFYQSLSLNDGPFAGDVSSRPVSEGTTPERNAEHGVSVAHLASLTSKATSLEDHKTLVELACGAAIAPAYKPSVFNRLVPRSTPDKPVNVVLIVCGGFKISLDDVQEYRRIVQAEVSAGGTWDVAINGETFATSKAE</sequence>
<dbReference type="AlphaFoldDB" id="A0A1M2W2W1"/>
<protein>
    <recommendedName>
        <fullName evidence="3">L-serine ammonia-lyase</fullName>
        <ecNumber evidence="3">4.3.1.17</ecNumber>
    </recommendedName>
</protein>
<comment type="catalytic activity">
    <reaction evidence="6">
        <text>L-serine = pyruvate + NH4(+)</text>
        <dbReference type="Rhea" id="RHEA:19169"/>
        <dbReference type="ChEBI" id="CHEBI:15361"/>
        <dbReference type="ChEBI" id="CHEBI:28938"/>
        <dbReference type="ChEBI" id="CHEBI:33384"/>
        <dbReference type="EC" id="4.3.1.17"/>
    </reaction>
</comment>
<proteinExistence type="inferred from homology"/>
<dbReference type="GO" id="GO:0009097">
    <property type="term" value="P:isoleucine biosynthetic process"/>
    <property type="evidence" value="ECO:0007669"/>
    <property type="project" value="TreeGrafter"/>
</dbReference>
<evidence type="ECO:0000256" key="2">
    <source>
        <dbReference type="ARBA" id="ARBA00010869"/>
    </source>
</evidence>
<dbReference type="Pfam" id="PF00291">
    <property type="entry name" value="PALP"/>
    <property type="match status" value="1"/>
</dbReference>
<dbReference type="STRING" id="154538.A0A1M2W2W1"/>
<dbReference type="GO" id="GO:0006567">
    <property type="term" value="P:L-threonine catabolic process"/>
    <property type="evidence" value="ECO:0007669"/>
    <property type="project" value="TreeGrafter"/>
</dbReference>
<reference evidence="8 9" key="1">
    <citation type="submission" date="2016-10" db="EMBL/GenBank/DDBJ databases">
        <title>Genome sequence of the basidiomycete white-rot fungus Trametes pubescens.</title>
        <authorList>
            <person name="Makela M.R."/>
            <person name="Granchi Z."/>
            <person name="Peng M."/>
            <person name="De Vries R.P."/>
            <person name="Grigoriev I."/>
            <person name="Riley R."/>
            <person name="Hilden K."/>
        </authorList>
    </citation>
    <scope>NUCLEOTIDE SEQUENCE [LARGE SCALE GENOMIC DNA]</scope>
    <source>
        <strain evidence="8 9">FBCC735</strain>
    </source>
</reference>
<name>A0A1M2W2W1_TRAPU</name>
<dbReference type="SUPFAM" id="SSF53686">
    <property type="entry name" value="Tryptophan synthase beta subunit-like PLP-dependent enzymes"/>
    <property type="match status" value="1"/>
</dbReference>
<keyword evidence="9" id="KW-1185">Reference proteome</keyword>
<dbReference type="InterPro" id="IPR001926">
    <property type="entry name" value="TrpB-like_PALP"/>
</dbReference>
<evidence type="ECO:0000313" key="8">
    <source>
        <dbReference type="EMBL" id="OJT14120.1"/>
    </source>
</evidence>
<gene>
    <name evidence="8" type="ORF">TRAPUB_9231</name>
</gene>
<accession>A0A1M2W2W1</accession>
<keyword evidence="4" id="KW-0663">Pyridoxal phosphate</keyword>
<comment type="cofactor">
    <cofactor evidence="1">
        <name>pyridoxal 5'-phosphate</name>
        <dbReference type="ChEBI" id="CHEBI:597326"/>
    </cofactor>
</comment>
<dbReference type="EC" id="4.3.1.17" evidence="3"/>
<dbReference type="GO" id="GO:0006565">
    <property type="term" value="P:L-serine catabolic process"/>
    <property type="evidence" value="ECO:0007669"/>
    <property type="project" value="TreeGrafter"/>
</dbReference>
<dbReference type="OrthoDB" id="7773036at2759"/>
<dbReference type="PANTHER" id="PTHR48078">
    <property type="entry name" value="THREONINE DEHYDRATASE, MITOCHONDRIAL-RELATED"/>
    <property type="match status" value="1"/>
</dbReference>
<dbReference type="InterPro" id="IPR036052">
    <property type="entry name" value="TrpB-like_PALP_sf"/>
</dbReference>
<dbReference type="EMBL" id="MNAD01000321">
    <property type="protein sequence ID" value="OJT14120.1"/>
    <property type="molecule type" value="Genomic_DNA"/>
</dbReference>
<evidence type="ECO:0000256" key="5">
    <source>
        <dbReference type="ARBA" id="ARBA00023239"/>
    </source>
</evidence>